<dbReference type="Proteomes" id="UP001177260">
    <property type="component" value="Unassembled WGS sequence"/>
</dbReference>
<gene>
    <name evidence="1" type="ORF">N8T08_004658</name>
</gene>
<accession>A0ACC3B421</accession>
<proteinExistence type="predicted"/>
<name>A0ACC3B421_9EURO</name>
<organism evidence="1 2">
    <name type="scientific">Aspergillus melleus</name>
    <dbReference type="NCBI Taxonomy" id="138277"/>
    <lineage>
        <taxon>Eukaryota</taxon>
        <taxon>Fungi</taxon>
        <taxon>Dikarya</taxon>
        <taxon>Ascomycota</taxon>
        <taxon>Pezizomycotina</taxon>
        <taxon>Eurotiomycetes</taxon>
        <taxon>Eurotiomycetidae</taxon>
        <taxon>Eurotiales</taxon>
        <taxon>Aspergillaceae</taxon>
        <taxon>Aspergillus</taxon>
        <taxon>Aspergillus subgen. Circumdati</taxon>
    </lineage>
</organism>
<comment type="caution">
    <text evidence="1">The sequence shown here is derived from an EMBL/GenBank/DDBJ whole genome shotgun (WGS) entry which is preliminary data.</text>
</comment>
<sequence>MPSTKPFKYVDVCQTQSSASLCDLKVGKLRVDCCFLMSKMRWGKLRGRDSGLMYLDLTFHQPADCKLAQATITMNFHDAGSDFRRHVRIGASDLEVTEFFGPQTLSGEKRERQVSKTIEASPKIGAANASFEGIGLSRNSEVNYASRWKFTGTRFAADMSDDTCSRSSRYRQLVWHLEENELERQAVHHSIVHTALAFHHDSKPFYLDLQIEVKMQRWHQRFRQRLICPPRNRKAITRAKIEPVDTRSADPLFPSVARNLNQALIEENLHPVVEVSDPKPAILPDEIQEGDNELESDSRYLPNEALLALARQLTGQEAPDALTAPRRRVVMSTERDDSSSSSSTLVESGSSNERDDRTGLKADVLPEAGHPLSSVPKAEVAKVKTTREGGQDAMRSLVRQTSQLLTALIASLILGLTGVHSALARAGDVNSIR</sequence>
<evidence type="ECO:0000313" key="1">
    <source>
        <dbReference type="EMBL" id="KAK1144943.1"/>
    </source>
</evidence>
<evidence type="ECO:0000313" key="2">
    <source>
        <dbReference type="Proteomes" id="UP001177260"/>
    </source>
</evidence>
<dbReference type="EMBL" id="JAOPJF010000027">
    <property type="protein sequence ID" value="KAK1144943.1"/>
    <property type="molecule type" value="Genomic_DNA"/>
</dbReference>
<reference evidence="1 2" key="1">
    <citation type="journal article" date="2023" name="ACS Omega">
        <title>Identification of the Neoaspergillic Acid Biosynthesis Gene Cluster by Establishing an In Vitro CRISPR-Ribonucleoprotein Genetic System in Aspergillus melleus.</title>
        <authorList>
            <person name="Yuan B."/>
            <person name="Grau M.F."/>
            <person name="Murata R.M."/>
            <person name="Torok T."/>
            <person name="Venkateswaran K."/>
            <person name="Stajich J.E."/>
            <person name="Wang C.C.C."/>
        </authorList>
    </citation>
    <scope>NUCLEOTIDE SEQUENCE [LARGE SCALE GENOMIC DNA]</scope>
    <source>
        <strain evidence="1 2">IMV 1140</strain>
    </source>
</reference>
<keyword evidence="2" id="KW-1185">Reference proteome</keyword>
<protein>
    <submittedName>
        <fullName evidence="1">Uncharacterized protein</fullName>
    </submittedName>
</protein>